<evidence type="ECO:0000256" key="1">
    <source>
        <dbReference type="SAM" id="MobiDB-lite"/>
    </source>
</evidence>
<sequence length="212" mass="24797">MNVEHNDSTNTTTTIAKVSNGQKKTIKLHNKNKNKHKNKDKIQHNRKDTTTTSANKDSRHKRKFNKPKKTTPSSVSPSTNNSQRSKAIKQCQTLLSNKQFRLFRDDKQSTQYGFTLNNKINNRYVVVIPNDYSSHPIRLLNQKNDQNVSDSLEYSYLINNFNKKCKLDDPEKTYIVSQLNYLAVNHDILTTQSPKDFNNYMHLHKTFYNQFK</sequence>
<protein>
    <submittedName>
        <fullName evidence="2">Uncharacterized protein</fullName>
    </submittedName>
</protein>
<dbReference type="Proteomes" id="UP001306508">
    <property type="component" value="Unassembled WGS sequence"/>
</dbReference>
<name>A0AAN7VZB4_9SACH</name>
<dbReference type="EMBL" id="JAWIZZ010000056">
    <property type="protein sequence ID" value="KAK5774124.1"/>
    <property type="molecule type" value="Genomic_DNA"/>
</dbReference>
<feature type="compositionally biased region" description="Polar residues" evidence="1">
    <location>
        <begin position="8"/>
        <end position="22"/>
    </location>
</feature>
<feature type="compositionally biased region" description="Basic residues" evidence="1">
    <location>
        <begin position="58"/>
        <end position="69"/>
    </location>
</feature>
<feature type="region of interest" description="Disordered" evidence="1">
    <location>
        <begin position="1"/>
        <end position="87"/>
    </location>
</feature>
<proteinExistence type="predicted"/>
<dbReference type="AlphaFoldDB" id="A0AAN7VZB4"/>
<evidence type="ECO:0000313" key="3">
    <source>
        <dbReference type="Proteomes" id="UP001306508"/>
    </source>
</evidence>
<feature type="compositionally biased region" description="Basic residues" evidence="1">
    <location>
        <begin position="24"/>
        <end position="39"/>
    </location>
</feature>
<evidence type="ECO:0000313" key="2">
    <source>
        <dbReference type="EMBL" id="KAK5774124.1"/>
    </source>
</evidence>
<reference evidence="3" key="1">
    <citation type="submission" date="2023-07" db="EMBL/GenBank/DDBJ databases">
        <title>A draft genome of Kazachstania heterogenica Y-27499.</title>
        <authorList>
            <person name="Donic C."/>
            <person name="Kralova J.S."/>
            <person name="Fidel L."/>
            <person name="Ben-Dor S."/>
            <person name="Jung S."/>
        </authorList>
    </citation>
    <scope>NUCLEOTIDE SEQUENCE [LARGE SCALE GENOMIC DNA]</scope>
    <source>
        <strain evidence="3">Y27499</strain>
    </source>
</reference>
<feature type="compositionally biased region" description="Low complexity" evidence="1">
    <location>
        <begin position="70"/>
        <end position="82"/>
    </location>
</feature>
<organism evidence="2 3">
    <name type="scientific">Arxiozyma heterogenica</name>
    <dbReference type="NCBI Taxonomy" id="278026"/>
    <lineage>
        <taxon>Eukaryota</taxon>
        <taxon>Fungi</taxon>
        <taxon>Dikarya</taxon>
        <taxon>Ascomycota</taxon>
        <taxon>Saccharomycotina</taxon>
        <taxon>Saccharomycetes</taxon>
        <taxon>Saccharomycetales</taxon>
        <taxon>Saccharomycetaceae</taxon>
        <taxon>Arxiozyma</taxon>
    </lineage>
</organism>
<keyword evidence="3" id="KW-1185">Reference proteome</keyword>
<accession>A0AAN7VZB4</accession>
<feature type="compositionally biased region" description="Basic and acidic residues" evidence="1">
    <location>
        <begin position="40"/>
        <end position="49"/>
    </location>
</feature>
<gene>
    <name evidence="2" type="ORF">RI543_004658</name>
</gene>
<comment type="caution">
    <text evidence="2">The sequence shown here is derived from an EMBL/GenBank/DDBJ whole genome shotgun (WGS) entry which is preliminary data.</text>
</comment>